<evidence type="ECO:0000313" key="3">
    <source>
        <dbReference type="Proteomes" id="UP001597521"/>
    </source>
</evidence>
<keyword evidence="3" id="KW-1185">Reference proteome</keyword>
<dbReference type="RefSeq" id="WP_386833866.1">
    <property type="nucleotide sequence ID" value="NZ_JBHUNP010000001.1"/>
</dbReference>
<accession>A0ABW5QLY2</accession>
<evidence type="ECO:0000313" key="2">
    <source>
        <dbReference type="EMBL" id="MFD2648630.1"/>
    </source>
</evidence>
<evidence type="ECO:0000256" key="1">
    <source>
        <dbReference type="SAM" id="MobiDB-lite"/>
    </source>
</evidence>
<gene>
    <name evidence="2" type="ORF">ACFSX5_12595</name>
</gene>
<protein>
    <submittedName>
        <fullName evidence="2">Uncharacterized protein</fullName>
    </submittedName>
</protein>
<feature type="region of interest" description="Disordered" evidence="1">
    <location>
        <begin position="74"/>
        <end position="93"/>
    </location>
</feature>
<sequence length="93" mass="10737">MFGNKQDVTPFGRRQFGERLEAQKRWPFLTSRDLDRISTERDLCAVICRNTGSEVVETAATVRTWMTEHFVRLGSPSTKEPVEPAPLQEDRQK</sequence>
<organism evidence="2 3">
    <name type="scientific">Devosia albogilva</name>
    <dbReference type="NCBI Taxonomy" id="429726"/>
    <lineage>
        <taxon>Bacteria</taxon>
        <taxon>Pseudomonadati</taxon>
        <taxon>Pseudomonadota</taxon>
        <taxon>Alphaproteobacteria</taxon>
        <taxon>Hyphomicrobiales</taxon>
        <taxon>Devosiaceae</taxon>
        <taxon>Devosia</taxon>
    </lineage>
</organism>
<comment type="caution">
    <text evidence="2">The sequence shown here is derived from an EMBL/GenBank/DDBJ whole genome shotgun (WGS) entry which is preliminary data.</text>
</comment>
<dbReference type="Proteomes" id="UP001597521">
    <property type="component" value="Unassembled WGS sequence"/>
</dbReference>
<reference evidence="3" key="1">
    <citation type="journal article" date="2019" name="Int. J. Syst. Evol. Microbiol.">
        <title>The Global Catalogue of Microorganisms (GCM) 10K type strain sequencing project: providing services to taxonomists for standard genome sequencing and annotation.</title>
        <authorList>
            <consortium name="The Broad Institute Genomics Platform"/>
            <consortium name="The Broad Institute Genome Sequencing Center for Infectious Disease"/>
            <person name="Wu L."/>
            <person name="Ma J."/>
        </authorList>
    </citation>
    <scope>NUCLEOTIDE SEQUENCE [LARGE SCALE GENOMIC DNA]</scope>
    <source>
        <strain evidence="3">CCM 7427</strain>
    </source>
</reference>
<name>A0ABW5QLY2_9HYPH</name>
<dbReference type="EMBL" id="JBHUNP010000001">
    <property type="protein sequence ID" value="MFD2648630.1"/>
    <property type="molecule type" value="Genomic_DNA"/>
</dbReference>
<proteinExistence type="predicted"/>